<evidence type="ECO:0000256" key="2">
    <source>
        <dbReference type="ARBA" id="ARBA00004123"/>
    </source>
</evidence>
<reference evidence="11" key="1">
    <citation type="submission" date="2021-03" db="EMBL/GenBank/DDBJ databases">
        <authorList>
            <person name="Tagirdzhanova G."/>
        </authorList>
    </citation>
    <scope>NUCLEOTIDE SEQUENCE</scope>
</reference>
<dbReference type="AlphaFoldDB" id="A0A8H3EIN1"/>
<feature type="compositionally biased region" description="Polar residues" evidence="9">
    <location>
        <begin position="468"/>
        <end position="492"/>
    </location>
</feature>
<name>A0A8H3EIN1_9LECA</name>
<feature type="compositionally biased region" description="Polar residues" evidence="9">
    <location>
        <begin position="524"/>
        <end position="536"/>
    </location>
</feature>
<feature type="compositionally biased region" description="Polar residues" evidence="9">
    <location>
        <begin position="351"/>
        <end position="362"/>
    </location>
</feature>
<comment type="caution">
    <text evidence="11">The sequence shown here is derived from an EMBL/GenBank/DDBJ whole genome shotgun (WGS) entry which is preliminary data.</text>
</comment>
<dbReference type="EC" id="3.6.1.74" evidence="8"/>
<feature type="region of interest" description="Disordered" evidence="9">
    <location>
        <begin position="1"/>
        <end position="573"/>
    </location>
</feature>
<feature type="domain" description="mRNA triphosphatase Cet1-like" evidence="10">
    <location>
        <begin position="610"/>
        <end position="869"/>
    </location>
</feature>
<dbReference type="Gene3D" id="3.20.100.10">
    <property type="entry name" value="mRNA triphosphatase Cet1-like"/>
    <property type="match status" value="1"/>
</dbReference>
<evidence type="ECO:0000256" key="7">
    <source>
        <dbReference type="ARBA" id="ARBA00047740"/>
    </source>
</evidence>
<dbReference type="InterPro" id="IPR040343">
    <property type="entry name" value="Cet1/Ctl1"/>
</dbReference>
<feature type="compositionally biased region" description="Polar residues" evidence="9">
    <location>
        <begin position="287"/>
        <end position="296"/>
    </location>
</feature>
<feature type="compositionally biased region" description="Basic and acidic residues" evidence="9">
    <location>
        <begin position="341"/>
        <end position="350"/>
    </location>
</feature>
<feature type="compositionally biased region" description="Polar residues" evidence="9">
    <location>
        <begin position="37"/>
        <end position="46"/>
    </location>
</feature>
<evidence type="ECO:0000256" key="3">
    <source>
        <dbReference type="ARBA" id="ARBA00006345"/>
    </source>
</evidence>
<evidence type="ECO:0000256" key="9">
    <source>
        <dbReference type="SAM" id="MobiDB-lite"/>
    </source>
</evidence>
<dbReference type="PANTHER" id="PTHR28118">
    <property type="entry name" value="POLYNUCLEOTIDE 5'-TRIPHOSPHATASE-RELATED"/>
    <property type="match status" value="1"/>
</dbReference>
<keyword evidence="12" id="KW-1185">Reference proteome</keyword>
<feature type="compositionally biased region" description="Polar residues" evidence="9">
    <location>
        <begin position="195"/>
        <end position="221"/>
    </location>
</feature>
<dbReference type="InterPro" id="IPR033469">
    <property type="entry name" value="CYTH-like_dom_sf"/>
</dbReference>
<comment type="function">
    <text evidence="8">First step of mRNA capping. Converts the 5'-triphosphate end of a nascent mRNA chain into a diphosphate end.</text>
</comment>
<keyword evidence="4 8" id="KW-0507">mRNA processing</keyword>
<evidence type="ECO:0000256" key="1">
    <source>
        <dbReference type="ARBA" id="ARBA00001946"/>
    </source>
</evidence>
<dbReference type="EMBL" id="CAJPDS010000004">
    <property type="protein sequence ID" value="CAF9906003.1"/>
    <property type="molecule type" value="Genomic_DNA"/>
</dbReference>
<feature type="compositionally biased region" description="Polar residues" evidence="9">
    <location>
        <begin position="303"/>
        <end position="317"/>
    </location>
</feature>
<dbReference type="GO" id="GO:0004651">
    <property type="term" value="F:polynucleotide 5'-phosphatase activity"/>
    <property type="evidence" value="ECO:0007669"/>
    <property type="project" value="UniProtKB-UniRule"/>
</dbReference>
<dbReference type="GO" id="GO:0031533">
    <property type="term" value="C:mRNA capping enzyme complex"/>
    <property type="evidence" value="ECO:0007669"/>
    <property type="project" value="UniProtKB-UniRule"/>
</dbReference>
<evidence type="ECO:0000256" key="6">
    <source>
        <dbReference type="ARBA" id="ARBA00023242"/>
    </source>
</evidence>
<organism evidence="11 12">
    <name type="scientific">Heterodermia speciosa</name>
    <dbReference type="NCBI Taxonomy" id="116794"/>
    <lineage>
        <taxon>Eukaryota</taxon>
        <taxon>Fungi</taxon>
        <taxon>Dikarya</taxon>
        <taxon>Ascomycota</taxon>
        <taxon>Pezizomycotina</taxon>
        <taxon>Lecanoromycetes</taxon>
        <taxon>OSLEUM clade</taxon>
        <taxon>Lecanoromycetidae</taxon>
        <taxon>Caliciales</taxon>
        <taxon>Physciaceae</taxon>
        <taxon>Heterodermia</taxon>
    </lineage>
</organism>
<dbReference type="Pfam" id="PF02940">
    <property type="entry name" value="mRNA_triPase"/>
    <property type="match status" value="1"/>
</dbReference>
<sequence length="910" mass="99752">MDIRSIIDAEPSTSTPRRAAQGNRDDVRHEVKPPLQNPSSSFQSAYGASPPVYHASRDNRPPQPPPLQGPGNTEFRPPSASSYHSVQSPYNSAQSPYQPASTFAQSGALYPIPQHQSPYNTDGPPVAQRDGHPGAPFPMNVSYSQYGHPTPVPQTPTASTPGSSSANYNQGRPPSSHSVTTPTSAQPQAPYFPRQSPSTSHAQIRGQTQSFSAQQYLSQPGTPLGPPSTFAKSNAGVRRESPGSYGHSRNHSGGSYSYKSISAPSPSTEHPGSAFDSPSTIDHRQAPSVNHRQSSSIDRERSLSVSPKTRLPSQSKIDVSKPAVDHYYAPRDLQPNMTKASDQDRAETRNDFSQPALQTPSRSFPLGVNGILNAPVANEHVKQTKESPGNATKVSPKVNTPPNGPPPHTRTPSQPDIQKWPGSATVDVTPSKRHATTRQTIFEGQSPHNHSNLTSTVLIEEHRPSEPPSTQSGKMPSKSATSIIQNPIQAKQSDLRLEDGKPPASSLQPATRKRRREEGVPVYAQSSRNGPSNNPFLSGKRPVKANPQVKSEPPSGTSTSQHPTQSWSAETNGHPMLPDNVQMPISQPPLAGGGLLGPWEPSIKNHIPHEELTKSISDFLFNEVVMRDDVGVVSNKGVHSQQAVLEIEAKIGQLIDKSSNTRIRLPVMSECIVCKSDPALSNMIFKSSMTESQHRALNVFLNQALVDSKPQKTKKGPNPPHNRVEMDYAHTYECDTFYNLSQSGIFSLPKSIRDQIDPRDRRAKQKVRVTTNSKTGQPIAQIIKVRVADMDIYSPQTLFDWRISVNVEMKIEGDFRRLIEPGDAGRARYDRNKDRLSYKHSQFQIDLTQVTPADAATKAEKEHELEIEVASQEVRNQGQLARDGRVNQFEELIKGFADNVRILVRHCKSE</sequence>
<feature type="compositionally biased region" description="Polar residues" evidence="9">
    <location>
        <begin position="251"/>
        <end position="280"/>
    </location>
</feature>
<evidence type="ECO:0000256" key="5">
    <source>
        <dbReference type="ARBA" id="ARBA00022801"/>
    </source>
</evidence>
<dbReference type="CDD" id="cd07470">
    <property type="entry name" value="CYTH-like_mRNA_RTPase"/>
    <property type="match status" value="1"/>
</dbReference>
<keyword evidence="6 8" id="KW-0539">Nucleus</keyword>
<evidence type="ECO:0000256" key="4">
    <source>
        <dbReference type="ARBA" id="ARBA00022664"/>
    </source>
</evidence>
<dbReference type="InterPro" id="IPR004206">
    <property type="entry name" value="mRNA_triPase_Cet1"/>
</dbReference>
<evidence type="ECO:0000259" key="10">
    <source>
        <dbReference type="Pfam" id="PF02940"/>
    </source>
</evidence>
<accession>A0A8H3EIN1</accession>
<dbReference type="SUPFAM" id="SSF55154">
    <property type="entry name" value="CYTH-like phosphatases"/>
    <property type="match status" value="1"/>
</dbReference>
<keyword evidence="8" id="KW-0506">mRNA capping</keyword>
<keyword evidence="5 8" id="KW-0378">Hydrolase</keyword>
<feature type="compositionally biased region" description="Polar residues" evidence="9">
    <location>
        <begin position="79"/>
        <end position="105"/>
    </location>
</feature>
<comment type="cofactor">
    <cofactor evidence="1 8">
        <name>Mg(2+)</name>
        <dbReference type="ChEBI" id="CHEBI:18420"/>
    </cofactor>
</comment>
<comment type="catalytic activity">
    <reaction evidence="7">
        <text>a 5'-end triphospho-ribonucleoside in mRNA + H2O = a 5'-end diphospho-ribonucleoside in mRNA + phosphate + H(+)</text>
        <dbReference type="Rhea" id="RHEA:67004"/>
        <dbReference type="Rhea" id="RHEA-COMP:17164"/>
        <dbReference type="Rhea" id="RHEA-COMP:17165"/>
        <dbReference type="ChEBI" id="CHEBI:15377"/>
        <dbReference type="ChEBI" id="CHEBI:15378"/>
        <dbReference type="ChEBI" id="CHEBI:43474"/>
        <dbReference type="ChEBI" id="CHEBI:167616"/>
        <dbReference type="ChEBI" id="CHEBI:167618"/>
        <dbReference type="EC" id="3.6.1.74"/>
    </reaction>
    <physiologicalReaction direction="left-to-right" evidence="7">
        <dbReference type="Rhea" id="RHEA:67005"/>
    </physiologicalReaction>
</comment>
<gene>
    <name evidence="11" type="primary">CET1</name>
    <name evidence="11" type="ORF">HETSPECPRED_006021</name>
</gene>
<dbReference type="InterPro" id="IPR037009">
    <property type="entry name" value="mRNA_triPase_Cet1_sf"/>
</dbReference>
<dbReference type="PANTHER" id="PTHR28118:SF1">
    <property type="entry name" value="POLYNUCLEOTIDE 5'-TRIPHOSPHATASE CTL1-RELATED"/>
    <property type="match status" value="1"/>
</dbReference>
<evidence type="ECO:0000313" key="11">
    <source>
        <dbReference type="EMBL" id="CAF9906003.1"/>
    </source>
</evidence>
<comment type="subcellular location">
    <subcellularLocation>
        <location evidence="2 8">Nucleus</location>
    </subcellularLocation>
</comment>
<dbReference type="GO" id="GO:0006370">
    <property type="term" value="P:7-methylguanosine mRNA capping"/>
    <property type="evidence" value="ECO:0007669"/>
    <property type="project" value="UniProtKB-UniRule"/>
</dbReference>
<comment type="similarity">
    <text evidence="3 8">Belongs to the fungal TPase family.</text>
</comment>
<evidence type="ECO:0000313" key="12">
    <source>
        <dbReference type="Proteomes" id="UP000664521"/>
    </source>
</evidence>
<feature type="compositionally biased region" description="Polar residues" evidence="9">
    <location>
        <begin position="554"/>
        <end position="571"/>
    </location>
</feature>
<comment type="subunit">
    <text evidence="8">Heterodimer. The mRNA-capping enzyme is composed of two separate chains alpha and beta, respectively a mRNA guanylyltransferase and an mRNA 5'-triphosphate monophosphatase.</text>
</comment>
<proteinExistence type="inferred from homology"/>
<feature type="compositionally biased region" description="Low complexity" evidence="9">
    <location>
        <begin position="155"/>
        <end position="166"/>
    </location>
</feature>
<dbReference type="GO" id="GO:0140818">
    <property type="term" value="F:mRNA 5'-triphosphate monophosphatase activity"/>
    <property type="evidence" value="ECO:0007669"/>
    <property type="project" value="UniProtKB-EC"/>
</dbReference>
<evidence type="ECO:0000256" key="8">
    <source>
        <dbReference type="RuleBase" id="RU367053"/>
    </source>
</evidence>
<dbReference type="Proteomes" id="UP000664521">
    <property type="component" value="Unassembled WGS sequence"/>
</dbReference>
<dbReference type="OrthoDB" id="272147at2759"/>
<protein>
    <recommendedName>
        <fullName evidence="8">mRNA-capping enzyme subunit beta</fullName>
        <ecNumber evidence="8">3.6.1.74</ecNumber>
    </recommendedName>
    <alternativeName>
        <fullName evidence="8">mRNA 5'-phosphatase</fullName>
    </alternativeName>
    <alternativeName>
        <fullName evidence="8">mRNA 5'-triphosphate monophosphatase</fullName>
    </alternativeName>
</protein>
<feature type="compositionally biased region" description="Basic and acidic residues" evidence="9">
    <location>
        <begin position="23"/>
        <end position="32"/>
    </location>
</feature>
<feature type="compositionally biased region" description="Low complexity" evidence="9">
    <location>
        <begin position="173"/>
        <end position="184"/>
    </location>
</feature>
<feature type="compositionally biased region" description="Polar residues" evidence="9">
    <location>
        <begin position="437"/>
        <end position="457"/>
    </location>
</feature>